<evidence type="ECO:0000313" key="1">
    <source>
        <dbReference type="EMBL" id="AWI33526.1"/>
    </source>
</evidence>
<dbReference type="Proteomes" id="UP000244890">
    <property type="component" value="Chromosome"/>
</dbReference>
<dbReference type="EMBL" id="CP021886">
    <property type="protein sequence ID" value="AWI33526.1"/>
    <property type="molecule type" value="Genomic_DNA"/>
</dbReference>
<dbReference type="AlphaFoldDB" id="A0A2U8FBL3"/>
<protein>
    <submittedName>
        <fullName evidence="1">Uncharacterized protein</fullName>
    </submittedName>
</protein>
<name>A0A2U8FBL3_9HELI</name>
<gene>
    <name evidence="1" type="ORF">CDV25_01200</name>
</gene>
<organism evidence="1 2">
    <name type="scientific">Helicobacter apodemus</name>
    <dbReference type="NCBI Taxonomy" id="135569"/>
    <lineage>
        <taxon>Bacteria</taxon>
        <taxon>Pseudomonadati</taxon>
        <taxon>Campylobacterota</taxon>
        <taxon>Epsilonproteobacteria</taxon>
        <taxon>Campylobacterales</taxon>
        <taxon>Helicobacteraceae</taxon>
        <taxon>Helicobacter</taxon>
    </lineage>
</organism>
<accession>A0A2U8FBL3</accession>
<reference evidence="1 2" key="1">
    <citation type="submission" date="2017-06" db="EMBL/GenBank/DDBJ databases">
        <title>Complete genome of Helicobacter apodemus.</title>
        <authorList>
            <person name="Cho S."/>
        </authorList>
    </citation>
    <scope>NUCLEOTIDE SEQUENCE [LARGE SCALE GENOMIC DNA]</scope>
    <source>
        <strain evidence="2">SNUVETPUB-15-01</strain>
    </source>
</reference>
<proteinExistence type="predicted"/>
<dbReference type="KEGG" id="had:CDV25_01200"/>
<evidence type="ECO:0000313" key="2">
    <source>
        <dbReference type="Proteomes" id="UP000244890"/>
    </source>
</evidence>
<dbReference type="RefSeq" id="WP_108910422.1">
    <property type="nucleotide sequence ID" value="NZ_CP021886.1"/>
</dbReference>
<sequence length="68" mass="7660">MQIFILNFKRSKVHSVIEALQLSNLVSNAHTLKEISINDFFDDSMYSTLKEVEFINSNHHSLVGGGGH</sequence>